<accession>A0A7K4WY31</accession>
<dbReference type="GO" id="GO:0007585">
    <property type="term" value="P:respiratory gaseous exchange by respiratory system"/>
    <property type="evidence" value="ECO:0007669"/>
    <property type="project" value="UniProtKB-KW"/>
</dbReference>
<feature type="non-terminal residue" evidence="14">
    <location>
        <position position="196"/>
    </location>
</feature>
<evidence type="ECO:0000256" key="3">
    <source>
        <dbReference type="ARBA" id="ARBA00022439"/>
    </source>
</evidence>
<evidence type="ECO:0000256" key="11">
    <source>
        <dbReference type="SAM" id="MobiDB-lite"/>
    </source>
</evidence>
<keyword evidence="12" id="KW-0812">Transmembrane</keyword>
<keyword evidence="4" id="KW-0964">Secreted</keyword>
<keyword evidence="8" id="KW-0449">Lipoprotein</keyword>
<comment type="subcellular location">
    <subcellularLocation>
        <location evidence="2">Secreted</location>
        <location evidence="2">Extracellular space</location>
        <location evidence="2">Surface film</location>
    </subcellularLocation>
</comment>
<comment type="caution">
    <text evidence="14">The sequence shown here is derived from an EMBL/GenBank/DDBJ whole genome shotgun (WGS) entry which is preliminary data.</text>
</comment>
<dbReference type="GO" id="GO:0005615">
    <property type="term" value="C:extracellular space"/>
    <property type="evidence" value="ECO:0007669"/>
    <property type="project" value="TreeGrafter"/>
</dbReference>
<evidence type="ECO:0000256" key="7">
    <source>
        <dbReference type="ARBA" id="ARBA00023157"/>
    </source>
</evidence>
<feature type="region of interest" description="Disordered" evidence="11">
    <location>
        <begin position="1"/>
        <end position="36"/>
    </location>
</feature>
<keyword evidence="12" id="KW-1133">Transmembrane helix</keyword>
<dbReference type="Gene3D" id="3.30.390.150">
    <property type="match status" value="1"/>
</dbReference>
<keyword evidence="12" id="KW-0472">Membrane</keyword>
<keyword evidence="7" id="KW-1015">Disulfide bond</keyword>
<protein>
    <recommendedName>
        <fullName evidence="9">Surfactant protein C</fullName>
    </recommendedName>
    <alternativeName>
        <fullName evidence="10">Pulmonary surfactant-associated protein C</fullName>
    </alternativeName>
</protein>
<dbReference type="PANTHER" id="PTHR10800:SF4">
    <property type="entry name" value="PULMONARY SURFACTANT-ASSOCIATED PROTEIN C"/>
    <property type="match status" value="1"/>
</dbReference>
<dbReference type="PANTHER" id="PTHR10800">
    <property type="entry name" value="PULMONARY SURFACTANT-ASSOCIATED PROTEIN C"/>
    <property type="match status" value="1"/>
</dbReference>
<dbReference type="Pfam" id="PF08999">
    <property type="entry name" value="SP_C-Propep"/>
    <property type="match status" value="1"/>
</dbReference>
<feature type="domain" description="BRICHOS" evidence="13">
    <location>
        <begin position="112"/>
        <end position="196"/>
    </location>
</feature>
<dbReference type="Proteomes" id="UP000540952">
    <property type="component" value="Unassembled WGS sequence"/>
</dbReference>
<feature type="non-terminal residue" evidence="14">
    <location>
        <position position="1"/>
    </location>
</feature>
<evidence type="ECO:0000259" key="13">
    <source>
        <dbReference type="PROSITE" id="PS50869"/>
    </source>
</evidence>
<dbReference type="PROSITE" id="PS50869">
    <property type="entry name" value="BRICHOS"/>
    <property type="match status" value="1"/>
</dbReference>
<evidence type="ECO:0000256" key="9">
    <source>
        <dbReference type="ARBA" id="ARBA00044778"/>
    </source>
</evidence>
<evidence type="ECO:0000313" key="14">
    <source>
        <dbReference type="EMBL" id="NWR39621.1"/>
    </source>
</evidence>
<evidence type="ECO:0000256" key="10">
    <source>
        <dbReference type="ARBA" id="ARBA00044825"/>
    </source>
</evidence>
<dbReference type="EMBL" id="VZRD01000713">
    <property type="protein sequence ID" value="NWR39621.1"/>
    <property type="molecule type" value="Genomic_DNA"/>
</dbReference>
<name>A0A7K4WY31_9TYRA</name>
<dbReference type="SMART" id="SM01039">
    <property type="entry name" value="BRICHOS"/>
    <property type="match status" value="1"/>
</dbReference>
<dbReference type="AlphaFoldDB" id="A0A7K4WY31"/>
<dbReference type="InterPro" id="IPR001729">
    <property type="entry name" value="SP-C"/>
</dbReference>
<comment type="function">
    <text evidence="1">Pulmonary surfactant associated proteins promote alveolar stability by lowering the surface tension at the air-liquid interface in the peripheral air spaces.</text>
</comment>
<feature type="transmembrane region" description="Helical" evidence="12">
    <location>
        <begin position="47"/>
        <end position="72"/>
    </location>
</feature>
<keyword evidence="3" id="KW-0767">Surface film</keyword>
<dbReference type="Pfam" id="PF04089">
    <property type="entry name" value="BRICHOS"/>
    <property type="match status" value="1"/>
</dbReference>
<gene>
    <name evidence="14" type="primary">Sftpc</name>
    <name evidence="14" type="ORF">TACRUB_R15411</name>
</gene>
<keyword evidence="15" id="KW-1185">Reference proteome</keyword>
<reference evidence="14 15" key="1">
    <citation type="submission" date="2019-09" db="EMBL/GenBank/DDBJ databases">
        <title>Bird 10,000 Genomes (B10K) Project - Family phase.</title>
        <authorList>
            <person name="Zhang G."/>
        </authorList>
    </citation>
    <scope>NUCLEOTIDE SEQUENCE [LARGE SCALE GENOMIC DNA]</scope>
    <source>
        <strain evidence="14">B10K-CU-031-13</strain>
        <tissue evidence="14">Muscle</tissue>
    </source>
</reference>
<sequence>SPRAAAGRGSGAPGEMDDSSKEALMEEAPPRYTESPRLPCVSHQLKGLLTAVLMVVVLVVVVVAFLLVGLHITETHAETVLRMTIHGLDGEGTPQHLSMSKKERTGTFSVRDGLNASATVVYDYSKLLVGYRSWRHRACYITRVARDNFPGLDTVTDTFQRQQAEQVGDNAVPLADRSILGTTINILCSAVPVYWA</sequence>
<evidence type="ECO:0000256" key="2">
    <source>
        <dbReference type="ARBA" id="ARBA00004364"/>
    </source>
</evidence>
<evidence type="ECO:0000256" key="5">
    <source>
        <dbReference type="ARBA" id="ARBA00022713"/>
    </source>
</evidence>
<evidence type="ECO:0000256" key="8">
    <source>
        <dbReference type="ARBA" id="ARBA00023288"/>
    </source>
</evidence>
<evidence type="ECO:0000313" key="15">
    <source>
        <dbReference type="Proteomes" id="UP000540952"/>
    </source>
</evidence>
<proteinExistence type="predicted"/>
<dbReference type="InterPro" id="IPR007084">
    <property type="entry name" value="BRICHOS_dom"/>
</dbReference>
<dbReference type="SMART" id="SM00019">
    <property type="entry name" value="SF_P"/>
    <property type="match status" value="1"/>
</dbReference>
<evidence type="ECO:0000256" key="6">
    <source>
        <dbReference type="ARBA" id="ARBA00023139"/>
    </source>
</evidence>
<evidence type="ECO:0000256" key="12">
    <source>
        <dbReference type="SAM" id="Phobius"/>
    </source>
</evidence>
<evidence type="ECO:0000256" key="1">
    <source>
        <dbReference type="ARBA" id="ARBA00002263"/>
    </source>
</evidence>
<keyword evidence="6" id="KW-0564">Palmitate</keyword>
<organism evidence="14 15">
    <name type="scientific">Tachuris rubrigastra</name>
    <dbReference type="NCBI Taxonomy" id="495162"/>
    <lineage>
        <taxon>Eukaryota</taxon>
        <taxon>Metazoa</taxon>
        <taxon>Chordata</taxon>
        <taxon>Craniata</taxon>
        <taxon>Vertebrata</taxon>
        <taxon>Euteleostomi</taxon>
        <taxon>Archelosauria</taxon>
        <taxon>Archosauria</taxon>
        <taxon>Dinosauria</taxon>
        <taxon>Saurischia</taxon>
        <taxon>Theropoda</taxon>
        <taxon>Coelurosauria</taxon>
        <taxon>Aves</taxon>
        <taxon>Neognathae</taxon>
        <taxon>Neoaves</taxon>
        <taxon>Telluraves</taxon>
        <taxon>Australaves</taxon>
        <taxon>Passeriformes</taxon>
        <taxon>Tyrannidae</taxon>
        <taxon>Tachuris</taxon>
    </lineage>
</organism>
<dbReference type="InterPro" id="IPR015091">
    <property type="entry name" value="Surfactant_protein_propep"/>
</dbReference>
<keyword evidence="5" id="KW-0305">Gaseous exchange</keyword>
<evidence type="ECO:0000256" key="4">
    <source>
        <dbReference type="ARBA" id="ARBA00022525"/>
    </source>
</evidence>